<dbReference type="GO" id="GO:0016705">
    <property type="term" value="F:oxidoreductase activity, acting on paired donors, with incorporation or reduction of molecular oxygen"/>
    <property type="evidence" value="ECO:0007669"/>
    <property type="project" value="InterPro"/>
</dbReference>
<dbReference type="PANTHER" id="PTHR24305">
    <property type="entry name" value="CYTOCHROME P450"/>
    <property type="match status" value="1"/>
</dbReference>
<proteinExistence type="inferred from homology"/>
<keyword evidence="6" id="KW-0843">Virulence</keyword>
<dbReference type="GO" id="GO:0020037">
    <property type="term" value="F:heme binding"/>
    <property type="evidence" value="ECO:0007669"/>
    <property type="project" value="InterPro"/>
</dbReference>
<sequence>MGVITTTTTILEEKQDRNSSSRSTSVSHIKCAIYNIYIHSLSKFPGPKLWTASRLPFIYYLLTGQLVKKVKEFHDIYGEFYRLAPDGVSFASEQAWNDIYTFRRGHKRALRDKVWYIAPNNQADNLITTTDFEFHARARGLMSNSLMDEALRTQYPLIESHADMLISKVRGAAEKPDNLIEGEQRQHSAYAEKTINRRLDAKSDRPDFMTPFMRNNSILKICPGRNREGIVSTFNFIVVGGSETSARVMTGIFSHLTKKKNKRILDRLRDDIRTKFKEEREITLDAIQSTPIHYLEAVINEGLRMCNPIPSGLPRVVPEGGDDYCGTFLSGGQTRLAVRTYATNRSKKIFADPDEFVPERWLPKDHQPMKYANDQLSASKPSSVGFHSCLGRPLAWADIRLAVTRLLWMFHFSVDGEDEVDFDEFPVIMIIQKHL</sequence>
<dbReference type="STRING" id="87229.A0A4Z1L4C4"/>
<dbReference type="GO" id="GO:0005506">
    <property type="term" value="F:iron ion binding"/>
    <property type="evidence" value="ECO:0007669"/>
    <property type="project" value="InterPro"/>
</dbReference>
<evidence type="ECO:0000256" key="1">
    <source>
        <dbReference type="ARBA" id="ARBA00001971"/>
    </source>
</evidence>
<name>A0A4Z1L4C4_9HELO</name>
<dbReference type="InterPro" id="IPR036396">
    <property type="entry name" value="Cyt_P450_sf"/>
</dbReference>
<dbReference type="Pfam" id="PF00067">
    <property type="entry name" value="p450"/>
    <property type="match status" value="1"/>
</dbReference>
<protein>
    <recommendedName>
        <fullName evidence="10">Cytochrome P450</fullName>
    </recommendedName>
</protein>
<evidence type="ECO:0008006" key="10">
    <source>
        <dbReference type="Google" id="ProtNLM"/>
    </source>
</evidence>
<dbReference type="SUPFAM" id="SSF48264">
    <property type="entry name" value="Cytochrome P450"/>
    <property type="match status" value="1"/>
</dbReference>
<evidence type="ECO:0000313" key="8">
    <source>
        <dbReference type="EMBL" id="TGO91629.1"/>
    </source>
</evidence>
<dbReference type="AlphaFoldDB" id="A0A4Z1L4C4"/>
<accession>A0A4Z1L4C4</accession>
<dbReference type="PANTHER" id="PTHR24305:SF210">
    <property type="entry name" value="CYTOCHROME P450 MONOOXYGENASE ASQL-RELATED"/>
    <property type="match status" value="1"/>
</dbReference>
<evidence type="ECO:0000256" key="2">
    <source>
        <dbReference type="ARBA" id="ARBA00010617"/>
    </source>
</evidence>
<comment type="cofactor">
    <cofactor evidence="1 7">
        <name>heme</name>
        <dbReference type="ChEBI" id="CHEBI:30413"/>
    </cofactor>
</comment>
<dbReference type="Proteomes" id="UP000297280">
    <property type="component" value="Unassembled WGS sequence"/>
</dbReference>
<evidence type="ECO:0000256" key="5">
    <source>
        <dbReference type="ARBA" id="ARBA00023004"/>
    </source>
</evidence>
<keyword evidence="5 7" id="KW-0408">Iron</keyword>
<evidence type="ECO:0000256" key="6">
    <source>
        <dbReference type="ARBA" id="ARBA00023026"/>
    </source>
</evidence>
<dbReference type="InterPro" id="IPR001128">
    <property type="entry name" value="Cyt_P450"/>
</dbReference>
<feature type="binding site" description="axial binding residue" evidence="7">
    <location>
        <position position="389"/>
    </location>
    <ligand>
        <name>heme</name>
        <dbReference type="ChEBI" id="CHEBI:30413"/>
    </ligand>
    <ligandPart>
        <name>Fe</name>
        <dbReference type="ChEBI" id="CHEBI:18248"/>
    </ligandPart>
</feature>
<dbReference type="PRINTS" id="PR00463">
    <property type="entry name" value="EP450I"/>
</dbReference>
<keyword evidence="9" id="KW-1185">Reference proteome</keyword>
<comment type="caution">
    <text evidence="8">The sequence shown here is derived from an EMBL/GenBank/DDBJ whole genome shotgun (WGS) entry which is preliminary data.</text>
</comment>
<organism evidence="8 9">
    <name type="scientific">Botrytis porri</name>
    <dbReference type="NCBI Taxonomy" id="87229"/>
    <lineage>
        <taxon>Eukaryota</taxon>
        <taxon>Fungi</taxon>
        <taxon>Dikarya</taxon>
        <taxon>Ascomycota</taxon>
        <taxon>Pezizomycotina</taxon>
        <taxon>Leotiomycetes</taxon>
        <taxon>Helotiales</taxon>
        <taxon>Sclerotiniaceae</taxon>
        <taxon>Botrytis</taxon>
    </lineage>
</organism>
<dbReference type="Gene3D" id="1.10.630.10">
    <property type="entry name" value="Cytochrome P450"/>
    <property type="match status" value="2"/>
</dbReference>
<dbReference type="InterPro" id="IPR002401">
    <property type="entry name" value="Cyt_P450_E_grp-I"/>
</dbReference>
<evidence type="ECO:0000256" key="7">
    <source>
        <dbReference type="PIRSR" id="PIRSR602401-1"/>
    </source>
</evidence>
<gene>
    <name evidence="8" type="ORF">BPOR_0022g00140</name>
</gene>
<evidence type="ECO:0000256" key="3">
    <source>
        <dbReference type="ARBA" id="ARBA00022617"/>
    </source>
</evidence>
<dbReference type="EMBL" id="PQXO01000022">
    <property type="protein sequence ID" value="TGO91629.1"/>
    <property type="molecule type" value="Genomic_DNA"/>
</dbReference>
<keyword evidence="3 7" id="KW-0349">Heme</keyword>
<reference evidence="8 9" key="1">
    <citation type="submission" date="2017-12" db="EMBL/GenBank/DDBJ databases">
        <title>Comparative genomics of Botrytis spp.</title>
        <authorList>
            <person name="Valero-Jimenez C.A."/>
            <person name="Tapia P."/>
            <person name="Veloso J."/>
            <person name="Silva-Moreno E."/>
            <person name="Staats M."/>
            <person name="Valdes J.H."/>
            <person name="Van Kan J.A.L."/>
        </authorList>
    </citation>
    <scope>NUCLEOTIDE SEQUENCE [LARGE SCALE GENOMIC DNA]</scope>
    <source>
        <strain evidence="8 9">MUCL3349</strain>
    </source>
</reference>
<dbReference type="GO" id="GO:0004497">
    <property type="term" value="F:monooxygenase activity"/>
    <property type="evidence" value="ECO:0007669"/>
    <property type="project" value="InterPro"/>
</dbReference>
<keyword evidence="4 7" id="KW-0479">Metal-binding</keyword>
<comment type="similarity">
    <text evidence="2">Belongs to the cytochrome P450 family.</text>
</comment>
<evidence type="ECO:0000256" key="4">
    <source>
        <dbReference type="ARBA" id="ARBA00022723"/>
    </source>
</evidence>
<evidence type="ECO:0000313" key="9">
    <source>
        <dbReference type="Proteomes" id="UP000297280"/>
    </source>
</evidence>
<dbReference type="InterPro" id="IPR050121">
    <property type="entry name" value="Cytochrome_P450_monoxygenase"/>
</dbReference>